<dbReference type="EMBL" id="CP140635">
    <property type="protein sequence ID" value="WQN36644.1"/>
    <property type="molecule type" value="Genomic_DNA"/>
</dbReference>
<evidence type="ECO:0000313" key="1">
    <source>
        <dbReference type="EMBL" id="WQN36644.1"/>
    </source>
</evidence>
<dbReference type="Proteomes" id="UP001322785">
    <property type="component" value="Chromosome"/>
</dbReference>
<keyword evidence="2" id="KW-1185">Reference proteome</keyword>
<protein>
    <submittedName>
        <fullName evidence="1">Uncharacterized protein</fullName>
    </submittedName>
</protein>
<gene>
    <name evidence="1" type="ORF">U5G49_001733</name>
</gene>
<name>A0ABZ0ZB76_9HYPH</name>
<sequence length="112" mass="12157">MSKPPKTPAEWLTFLAGLAEQHTLQTITTEGAFLQLSLIEFLRSAGSTSTSPLDLQADLLTLLPRFCNALLQAEHAGAACRTCSTNLAHMLFSEITRDMNDIATRQDTGGLH</sequence>
<evidence type="ECO:0000313" key="2">
    <source>
        <dbReference type="Proteomes" id="UP001322785"/>
    </source>
</evidence>
<accession>A0ABZ0ZB76</accession>
<organism evidence="1 2">
    <name type="scientific">Rhizobium indigoferae</name>
    <dbReference type="NCBI Taxonomy" id="158891"/>
    <lineage>
        <taxon>Bacteria</taxon>
        <taxon>Pseudomonadati</taxon>
        <taxon>Pseudomonadota</taxon>
        <taxon>Alphaproteobacteria</taxon>
        <taxon>Hyphomicrobiales</taxon>
        <taxon>Rhizobiaceae</taxon>
        <taxon>Rhizobium/Agrobacterium group</taxon>
        <taxon>Rhizobium</taxon>
    </lineage>
</organism>
<reference evidence="1 2" key="1">
    <citation type="submission" date="2023-12" db="EMBL/GenBank/DDBJ databases">
        <authorList>
            <person name="Menendez E."/>
            <person name="Kaur S."/>
            <person name="Flores-Felix J.D."/>
            <person name="diCenzo G.C."/>
            <person name="Peix A."/>
            <person name="Velazquez E."/>
        </authorList>
    </citation>
    <scope>NUCLEOTIDE SEQUENCE [LARGE SCALE GENOMIC DNA]</scope>
    <source>
        <strain evidence="1 2">CIP 108029</strain>
    </source>
</reference>
<proteinExistence type="predicted"/>
<dbReference type="RefSeq" id="WP_193444964.1">
    <property type="nucleotide sequence ID" value="NZ_BSOQ01000045.1"/>
</dbReference>